<sequence>MMSWYDEVKFIFAVFMNTMLFILWSFFIKILLNIDLSRYIYILNLTILFLTLYLSKYIFKRLYKNNRILLLTLIISILTSPVVYFLMDSKVLGVILNLVYSLVLVFSIGTFKETLYSYYQYQNIVRNSLIIIGILGVFMNFIFDELFQRINTFYFLILVFSILLLRESRNYKYKIRNKNAKKTNGMIFSVVMLMSIEPIYNIFILFFMKLKGYLSGYFDKFFYYIFCKIGIVINKVCDFIKVNLGNSDSGKIDVQKVDMKAINKVLESKQGVAGKVRNFIITLIGGGVYCILKILAFIIIAYTVVKLIKIIVARLFDHKEDEDEIVERIKESSNNKKHISIKRIFKSKGDIRDNIRSIYRKFLNQCYKKKVFKPYMSATVLSNVLKIKVDKNEELENLAKIYNEAKFSKHEMNVEKLSTMKKSYLTVDKYMKKL</sequence>
<dbReference type="EMBL" id="JAUSWN010000026">
    <property type="protein sequence ID" value="MDQ0480741.1"/>
    <property type="molecule type" value="Genomic_DNA"/>
</dbReference>
<dbReference type="RefSeq" id="WP_307356857.1">
    <property type="nucleotide sequence ID" value="NZ_BAAACJ010000034.1"/>
</dbReference>
<reference evidence="2 3" key="1">
    <citation type="submission" date="2023-07" db="EMBL/GenBank/DDBJ databases">
        <title>Genomic Encyclopedia of Type Strains, Phase IV (KMG-IV): sequencing the most valuable type-strain genomes for metagenomic binning, comparative biology and taxonomic classification.</title>
        <authorList>
            <person name="Goeker M."/>
        </authorList>
    </citation>
    <scope>NUCLEOTIDE SEQUENCE [LARGE SCALE GENOMIC DNA]</scope>
    <source>
        <strain evidence="2 3">DSM 1400</strain>
    </source>
</reference>
<dbReference type="Proteomes" id="UP001224418">
    <property type="component" value="Unassembled WGS sequence"/>
</dbReference>
<feature type="transmembrane region" description="Helical" evidence="1">
    <location>
        <begin position="68"/>
        <end position="86"/>
    </location>
</feature>
<proteinExistence type="predicted"/>
<gene>
    <name evidence="2" type="ORF">QOZ93_002491</name>
</gene>
<name>A0ABU0JUF4_HATLI</name>
<feature type="transmembrane region" description="Helical" evidence="1">
    <location>
        <begin position="186"/>
        <end position="208"/>
    </location>
</feature>
<feature type="transmembrane region" description="Helical" evidence="1">
    <location>
        <begin position="279"/>
        <end position="305"/>
    </location>
</feature>
<feature type="transmembrane region" description="Helical" evidence="1">
    <location>
        <begin position="149"/>
        <end position="165"/>
    </location>
</feature>
<feature type="transmembrane region" description="Helical" evidence="1">
    <location>
        <begin position="12"/>
        <end position="32"/>
    </location>
</feature>
<organism evidence="2 3">
    <name type="scientific">Hathewaya limosa</name>
    <name type="common">Clostridium limosum</name>
    <dbReference type="NCBI Taxonomy" id="1536"/>
    <lineage>
        <taxon>Bacteria</taxon>
        <taxon>Bacillati</taxon>
        <taxon>Bacillota</taxon>
        <taxon>Clostridia</taxon>
        <taxon>Eubacteriales</taxon>
        <taxon>Clostridiaceae</taxon>
        <taxon>Hathewaya</taxon>
    </lineage>
</organism>
<keyword evidence="1" id="KW-1133">Transmembrane helix</keyword>
<keyword evidence="1" id="KW-0472">Membrane</keyword>
<feature type="transmembrane region" description="Helical" evidence="1">
    <location>
        <begin position="92"/>
        <end position="111"/>
    </location>
</feature>
<evidence type="ECO:0000256" key="1">
    <source>
        <dbReference type="SAM" id="Phobius"/>
    </source>
</evidence>
<evidence type="ECO:0000313" key="3">
    <source>
        <dbReference type="Proteomes" id="UP001224418"/>
    </source>
</evidence>
<feature type="transmembrane region" description="Helical" evidence="1">
    <location>
        <begin position="123"/>
        <end position="143"/>
    </location>
</feature>
<feature type="transmembrane region" description="Helical" evidence="1">
    <location>
        <begin position="38"/>
        <end position="59"/>
    </location>
</feature>
<comment type="caution">
    <text evidence="2">The sequence shown here is derived from an EMBL/GenBank/DDBJ whole genome shotgun (WGS) entry which is preliminary data.</text>
</comment>
<accession>A0ABU0JUF4</accession>
<keyword evidence="1" id="KW-0812">Transmembrane</keyword>
<evidence type="ECO:0000313" key="2">
    <source>
        <dbReference type="EMBL" id="MDQ0480741.1"/>
    </source>
</evidence>
<keyword evidence="3" id="KW-1185">Reference proteome</keyword>
<protein>
    <submittedName>
        <fullName evidence="2">Membrane protein</fullName>
    </submittedName>
</protein>